<keyword evidence="20" id="KW-1185">Reference proteome</keyword>
<keyword evidence="3" id="KW-0813">Transport</keyword>
<dbReference type="Gene3D" id="3.10.560.10">
    <property type="entry name" value="Outer membrane lipoprotein wza domain like"/>
    <property type="match status" value="2"/>
</dbReference>
<evidence type="ECO:0000259" key="18">
    <source>
        <dbReference type="Pfam" id="PF22461"/>
    </source>
</evidence>
<dbReference type="Gene3D" id="3.30.1950.10">
    <property type="entry name" value="wza like domain"/>
    <property type="match status" value="1"/>
</dbReference>
<name>A0A3P3DWU6_9RHOB</name>
<evidence type="ECO:0000256" key="5">
    <source>
        <dbReference type="ARBA" id="ARBA00022597"/>
    </source>
</evidence>
<dbReference type="EMBL" id="RRAZ01000002">
    <property type="protein sequence ID" value="RRH78236.1"/>
    <property type="molecule type" value="Genomic_DNA"/>
</dbReference>
<dbReference type="InterPro" id="IPR040716">
    <property type="entry name" value="Wza_C"/>
</dbReference>
<evidence type="ECO:0000256" key="15">
    <source>
        <dbReference type="SAM" id="SignalP"/>
    </source>
</evidence>
<dbReference type="InterPro" id="IPR049712">
    <property type="entry name" value="Poly_export"/>
</dbReference>
<keyword evidence="11" id="KW-0472">Membrane</keyword>
<keyword evidence="6" id="KW-0812">Transmembrane</keyword>
<dbReference type="PANTHER" id="PTHR33619">
    <property type="entry name" value="POLYSACCHARIDE EXPORT PROTEIN GFCE-RELATED"/>
    <property type="match status" value="1"/>
</dbReference>
<comment type="caution">
    <text evidence="19">The sequence shown here is derived from an EMBL/GenBank/DDBJ whole genome shotgun (WGS) entry which is preliminary data.</text>
</comment>
<keyword evidence="5" id="KW-0762">Sugar transport</keyword>
<evidence type="ECO:0000256" key="13">
    <source>
        <dbReference type="ARBA" id="ARBA00023237"/>
    </source>
</evidence>
<accession>A0A3P3DWU6</accession>
<dbReference type="GO" id="GO:0006811">
    <property type="term" value="P:monoatomic ion transport"/>
    <property type="evidence" value="ECO:0007669"/>
    <property type="project" value="UniProtKB-KW"/>
</dbReference>
<keyword evidence="14" id="KW-0449">Lipoprotein</keyword>
<feature type="domain" description="Outer-membrane lipoprotein Wza C-terminal" evidence="17">
    <location>
        <begin position="332"/>
        <end position="352"/>
    </location>
</feature>
<dbReference type="GO" id="GO:0015159">
    <property type="term" value="F:polysaccharide transmembrane transporter activity"/>
    <property type="evidence" value="ECO:0007669"/>
    <property type="project" value="InterPro"/>
</dbReference>
<evidence type="ECO:0000256" key="9">
    <source>
        <dbReference type="ARBA" id="ARBA00023065"/>
    </source>
</evidence>
<dbReference type="PROSITE" id="PS51257">
    <property type="entry name" value="PROKAR_LIPOPROTEIN"/>
    <property type="match status" value="1"/>
</dbReference>
<dbReference type="InterPro" id="IPR003715">
    <property type="entry name" value="Poly_export_N"/>
</dbReference>
<keyword evidence="8" id="KW-0625">Polysaccharide transport</keyword>
<dbReference type="OrthoDB" id="9808421at2"/>
<feature type="domain" description="Polysaccharide export protein N-terminal" evidence="16">
    <location>
        <begin position="74"/>
        <end position="156"/>
    </location>
</feature>
<evidence type="ECO:0000256" key="12">
    <source>
        <dbReference type="ARBA" id="ARBA00023139"/>
    </source>
</evidence>
<dbReference type="PANTHER" id="PTHR33619:SF3">
    <property type="entry name" value="POLYSACCHARIDE EXPORT PROTEIN GFCE-RELATED"/>
    <property type="match status" value="1"/>
</dbReference>
<evidence type="ECO:0000313" key="19">
    <source>
        <dbReference type="EMBL" id="RRH78236.1"/>
    </source>
</evidence>
<dbReference type="Pfam" id="PF02563">
    <property type="entry name" value="Poly_export"/>
    <property type="match status" value="1"/>
</dbReference>
<evidence type="ECO:0000256" key="11">
    <source>
        <dbReference type="ARBA" id="ARBA00023136"/>
    </source>
</evidence>
<keyword evidence="7 15" id="KW-0732">Signal</keyword>
<proteinExistence type="inferred from homology"/>
<evidence type="ECO:0000256" key="8">
    <source>
        <dbReference type="ARBA" id="ARBA00023047"/>
    </source>
</evidence>
<dbReference type="GO" id="GO:0009279">
    <property type="term" value="C:cell outer membrane"/>
    <property type="evidence" value="ECO:0007669"/>
    <property type="project" value="UniProtKB-SubCell"/>
</dbReference>
<keyword evidence="4" id="KW-1134">Transmembrane beta strand</keyword>
<evidence type="ECO:0000256" key="7">
    <source>
        <dbReference type="ARBA" id="ARBA00022729"/>
    </source>
</evidence>
<evidence type="ECO:0000256" key="3">
    <source>
        <dbReference type="ARBA" id="ARBA00022448"/>
    </source>
</evidence>
<keyword evidence="10" id="KW-0626">Porin</keyword>
<evidence type="ECO:0000256" key="14">
    <source>
        <dbReference type="ARBA" id="ARBA00023288"/>
    </source>
</evidence>
<evidence type="ECO:0000256" key="1">
    <source>
        <dbReference type="ARBA" id="ARBA00004571"/>
    </source>
</evidence>
<evidence type="ECO:0000256" key="4">
    <source>
        <dbReference type="ARBA" id="ARBA00022452"/>
    </source>
</evidence>
<dbReference type="NCBIfam" id="NF011658">
    <property type="entry name" value="PRK15078.1"/>
    <property type="match status" value="1"/>
</dbReference>
<gene>
    <name evidence="19" type="ORF">EG244_01980</name>
</gene>
<dbReference type="Proteomes" id="UP000282125">
    <property type="component" value="Unassembled WGS sequence"/>
</dbReference>
<feature type="chain" id="PRO_5018268151" evidence="15">
    <location>
        <begin position="21"/>
        <end position="359"/>
    </location>
</feature>
<comment type="similarity">
    <text evidence="2">Belongs to the BexD/CtrA/VexA family.</text>
</comment>
<sequence length="359" mass="39191">MRAWFSILAVIVLVSGCDLANTSFPVDADGAEKPVEELATNVKIVRLTAENINQFNRKRNLAGSRTTVAAGEMWNYRIGVGDVLDVVVWDHPDLTMPAGDRRTPLESGLRVQSDGTFFYPHVGQVTARGRTPEQVRADLSARMAEFIPNPQMEVKVVGYNSQAVSVTGEVSQPSRQKLTDVPLTLLDAIDAAGGLTKEADARLVTIRRGSKTHRVDLEAFLKNGVSANNPLLRGGDVVSVPRIELQEAFLLGQLVKSATIDLTRENINLTQAVTSIGGIKEGQADARGIFIFRDQKDGMHVYQLDASNPAAYLLGTRFVLHPNDVVYVTSSPIYRWNRLVSSLVPTLTTVRTADLIATE</sequence>
<feature type="signal peptide" evidence="15">
    <location>
        <begin position="1"/>
        <end position="20"/>
    </location>
</feature>
<dbReference type="Pfam" id="PF18412">
    <property type="entry name" value="Wza_C"/>
    <property type="match status" value="1"/>
</dbReference>
<comment type="subcellular location">
    <subcellularLocation>
        <location evidence="1">Cell outer membrane</location>
        <topology evidence="1">Multi-pass membrane protein</topology>
    </subcellularLocation>
</comment>
<dbReference type="RefSeq" id="WP_124963326.1">
    <property type="nucleotide sequence ID" value="NZ_RRAZ01000002.1"/>
</dbReference>
<protein>
    <submittedName>
        <fullName evidence="19">Sugar ABC transporter substrate-binding protein</fullName>
    </submittedName>
</protein>
<evidence type="ECO:0000259" key="16">
    <source>
        <dbReference type="Pfam" id="PF02563"/>
    </source>
</evidence>
<reference evidence="19 20" key="1">
    <citation type="submission" date="2018-11" db="EMBL/GenBank/DDBJ databases">
        <title>Gemmobacter sp. nov., YIM 102744-1 draft genome.</title>
        <authorList>
            <person name="Li G."/>
            <person name="Jiang Y."/>
        </authorList>
    </citation>
    <scope>NUCLEOTIDE SEQUENCE [LARGE SCALE GENOMIC DNA]</scope>
    <source>
        <strain evidence="19 20">YIM 102744-1</strain>
    </source>
</reference>
<dbReference type="GO" id="GO:0015288">
    <property type="term" value="F:porin activity"/>
    <property type="evidence" value="ECO:0007669"/>
    <property type="project" value="UniProtKB-KW"/>
</dbReference>
<evidence type="ECO:0000313" key="20">
    <source>
        <dbReference type="Proteomes" id="UP000282125"/>
    </source>
</evidence>
<dbReference type="InterPro" id="IPR054765">
    <property type="entry name" value="SLBB_dom"/>
</dbReference>
<feature type="domain" description="SLBB" evidence="18">
    <location>
        <begin position="246"/>
        <end position="328"/>
    </location>
</feature>
<evidence type="ECO:0000256" key="6">
    <source>
        <dbReference type="ARBA" id="ARBA00022692"/>
    </source>
</evidence>
<evidence type="ECO:0000256" key="2">
    <source>
        <dbReference type="ARBA" id="ARBA00009450"/>
    </source>
</evidence>
<organism evidence="19 20">
    <name type="scientific">Falsigemmobacter faecalis</name>
    <dbReference type="NCBI Taxonomy" id="2488730"/>
    <lineage>
        <taxon>Bacteria</taxon>
        <taxon>Pseudomonadati</taxon>
        <taxon>Pseudomonadota</taxon>
        <taxon>Alphaproteobacteria</taxon>
        <taxon>Rhodobacterales</taxon>
        <taxon>Paracoccaceae</taxon>
        <taxon>Falsigemmobacter</taxon>
    </lineage>
</organism>
<keyword evidence="9" id="KW-0406">Ion transport</keyword>
<dbReference type="Gene3D" id="1.20.5.70">
    <property type="match status" value="1"/>
</dbReference>
<keyword evidence="13" id="KW-0998">Cell outer membrane</keyword>
<dbReference type="Pfam" id="PF22461">
    <property type="entry name" value="SLBB_2"/>
    <property type="match status" value="2"/>
</dbReference>
<feature type="domain" description="SLBB" evidence="18">
    <location>
        <begin position="162"/>
        <end position="240"/>
    </location>
</feature>
<keyword evidence="12" id="KW-0564">Palmitate</keyword>
<evidence type="ECO:0000256" key="10">
    <source>
        <dbReference type="ARBA" id="ARBA00023114"/>
    </source>
</evidence>
<dbReference type="AlphaFoldDB" id="A0A3P3DWU6"/>
<dbReference type="GO" id="GO:0046930">
    <property type="term" value="C:pore complex"/>
    <property type="evidence" value="ECO:0007669"/>
    <property type="project" value="UniProtKB-KW"/>
</dbReference>
<evidence type="ECO:0000259" key="17">
    <source>
        <dbReference type="Pfam" id="PF18412"/>
    </source>
</evidence>